<evidence type="ECO:0000313" key="12">
    <source>
        <dbReference type="EMBL" id="OGY81705.1"/>
    </source>
</evidence>
<evidence type="ECO:0000256" key="8">
    <source>
        <dbReference type="ARBA" id="ARBA00022737"/>
    </source>
</evidence>
<dbReference type="NCBIfam" id="TIGR00187">
    <property type="entry name" value="ribE"/>
    <property type="match status" value="1"/>
</dbReference>
<dbReference type="GO" id="GO:0004746">
    <property type="term" value="F:riboflavin synthase activity"/>
    <property type="evidence" value="ECO:0007669"/>
    <property type="project" value="UniProtKB-UniRule"/>
</dbReference>
<dbReference type="PANTHER" id="PTHR21098">
    <property type="entry name" value="RIBOFLAVIN SYNTHASE ALPHA CHAIN"/>
    <property type="match status" value="1"/>
</dbReference>
<evidence type="ECO:0000256" key="7">
    <source>
        <dbReference type="ARBA" id="ARBA00022679"/>
    </source>
</evidence>
<comment type="pathway">
    <text evidence="3">Cofactor biosynthesis; riboflavin biosynthesis; riboflavin from 2-hydroxy-3-oxobutyl phosphate and 5-amino-6-(D-ribitylamino)uracil: step 2/2.</text>
</comment>
<dbReference type="PROSITE" id="PS51177">
    <property type="entry name" value="LUMAZINE_BIND"/>
    <property type="match status" value="2"/>
</dbReference>
<dbReference type="AlphaFoldDB" id="A0A1G2AYD1"/>
<dbReference type="PIRSF" id="PIRSF000498">
    <property type="entry name" value="Riboflavin_syn_A"/>
    <property type="match status" value="1"/>
</dbReference>
<dbReference type="InterPro" id="IPR017938">
    <property type="entry name" value="Riboflavin_synthase-like_b-brl"/>
</dbReference>
<dbReference type="Pfam" id="PF00677">
    <property type="entry name" value="Lum_binding"/>
    <property type="match status" value="2"/>
</dbReference>
<dbReference type="SUPFAM" id="SSF63380">
    <property type="entry name" value="Riboflavin synthase domain-like"/>
    <property type="match status" value="2"/>
</dbReference>
<feature type="domain" description="Lumazine-binding" evidence="11">
    <location>
        <begin position="1"/>
        <end position="99"/>
    </location>
</feature>
<organism evidence="12 13">
    <name type="scientific">Candidatus Kerfeldbacteria bacterium RIFCSPHIGHO2_12_FULL_48_17</name>
    <dbReference type="NCBI Taxonomy" id="1798542"/>
    <lineage>
        <taxon>Bacteria</taxon>
        <taxon>Candidatus Kerfeldiibacteriota</taxon>
    </lineage>
</organism>
<feature type="domain" description="Lumazine-binding" evidence="11">
    <location>
        <begin position="100"/>
        <end position="196"/>
    </location>
</feature>
<feature type="repeat" description="Lumazine-binding" evidence="10">
    <location>
        <begin position="100"/>
        <end position="196"/>
    </location>
</feature>
<dbReference type="PANTHER" id="PTHR21098:SF12">
    <property type="entry name" value="RIBOFLAVIN SYNTHASE"/>
    <property type="match status" value="1"/>
</dbReference>
<keyword evidence="7" id="KW-0808">Transferase</keyword>
<dbReference type="EC" id="2.5.1.9" evidence="4 9"/>
<dbReference type="Gene3D" id="2.40.30.20">
    <property type="match status" value="2"/>
</dbReference>
<dbReference type="InterPro" id="IPR026017">
    <property type="entry name" value="Lumazine-bd_dom"/>
</dbReference>
<evidence type="ECO:0000256" key="6">
    <source>
        <dbReference type="ARBA" id="ARBA00022619"/>
    </source>
</evidence>
<dbReference type="InterPro" id="IPR001783">
    <property type="entry name" value="Lumazine-bd"/>
</dbReference>
<dbReference type="EMBL" id="MHKD01000042">
    <property type="protein sequence ID" value="OGY81705.1"/>
    <property type="molecule type" value="Genomic_DNA"/>
</dbReference>
<protein>
    <recommendedName>
        <fullName evidence="5 9">Riboflavin synthase</fullName>
        <ecNumber evidence="4 9">2.5.1.9</ecNumber>
    </recommendedName>
</protein>
<comment type="caution">
    <text evidence="12">The sequence shown here is derived from an EMBL/GenBank/DDBJ whole genome shotgun (WGS) entry which is preliminary data.</text>
</comment>
<keyword evidence="8" id="KW-0677">Repeat</keyword>
<evidence type="ECO:0000259" key="11">
    <source>
        <dbReference type="PROSITE" id="PS51177"/>
    </source>
</evidence>
<keyword evidence="6" id="KW-0686">Riboflavin biosynthesis</keyword>
<name>A0A1G2AYD1_9BACT</name>
<dbReference type="Proteomes" id="UP000176952">
    <property type="component" value="Unassembled WGS sequence"/>
</dbReference>
<evidence type="ECO:0000256" key="10">
    <source>
        <dbReference type="PROSITE-ProRule" id="PRU00524"/>
    </source>
</evidence>
<accession>A0A1G2AYD1</accession>
<dbReference type="FunFam" id="2.40.30.20:FF:000004">
    <property type="entry name" value="Riboflavin synthase, alpha subunit"/>
    <property type="match status" value="1"/>
</dbReference>
<comment type="catalytic activity">
    <reaction evidence="1">
        <text>2 6,7-dimethyl-8-(1-D-ribityl)lumazine + H(+) = 5-amino-6-(D-ribitylamino)uracil + riboflavin</text>
        <dbReference type="Rhea" id="RHEA:20772"/>
        <dbReference type="ChEBI" id="CHEBI:15378"/>
        <dbReference type="ChEBI" id="CHEBI:15934"/>
        <dbReference type="ChEBI" id="CHEBI:57986"/>
        <dbReference type="ChEBI" id="CHEBI:58201"/>
        <dbReference type="EC" id="2.5.1.9"/>
    </reaction>
</comment>
<feature type="repeat" description="Lumazine-binding" evidence="10">
    <location>
        <begin position="1"/>
        <end position="99"/>
    </location>
</feature>
<dbReference type="CDD" id="cd00402">
    <property type="entry name" value="Riboflavin_synthase_like"/>
    <property type="match status" value="1"/>
</dbReference>
<dbReference type="InterPro" id="IPR023366">
    <property type="entry name" value="ATP_synth_asu-like_sf"/>
</dbReference>
<sequence>MYTGIIQTQGEITAVRPARAGGKLFQVRVNEPDYFSDVKIGDSVNLDGVCFTAIERTADSITVEAMPETLRLTTFGFLKKGSVCNIEKSLLYNGTIGGHLLLGHVDGLAQVSEVRADGDYLRLYFQIPADFHKFLAYKGTIAVNGVSLTVVETTPDGFAVGLISHTREVTNLGGLKAGDTVNFEVDMMARYVDKILQTYSLIK</sequence>
<evidence type="ECO:0000256" key="3">
    <source>
        <dbReference type="ARBA" id="ARBA00004887"/>
    </source>
</evidence>
<comment type="function">
    <text evidence="2">Catalyzes the dismutation of two molecules of 6,7-dimethyl-8-ribityllumazine, resulting in the formation of riboflavin and 5-amino-6-(D-ribitylamino)uracil.</text>
</comment>
<evidence type="ECO:0000256" key="1">
    <source>
        <dbReference type="ARBA" id="ARBA00000968"/>
    </source>
</evidence>
<evidence type="ECO:0000256" key="9">
    <source>
        <dbReference type="NCBIfam" id="TIGR00187"/>
    </source>
</evidence>
<dbReference type="NCBIfam" id="NF006767">
    <property type="entry name" value="PRK09289.1"/>
    <property type="match status" value="1"/>
</dbReference>
<gene>
    <name evidence="12" type="ORF">A3F54_01430</name>
</gene>
<dbReference type="GO" id="GO:0009231">
    <property type="term" value="P:riboflavin biosynthetic process"/>
    <property type="evidence" value="ECO:0007669"/>
    <property type="project" value="UniProtKB-KW"/>
</dbReference>
<evidence type="ECO:0000256" key="5">
    <source>
        <dbReference type="ARBA" id="ARBA00013950"/>
    </source>
</evidence>
<proteinExistence type="predicted"/>
<reference evidence="12 13" key="1">
    <citation type="journal article" date="2016" name="Nat. Commun.">
        <title>Thousands of microbial genomes shed light on interconnected biogeochemical processes in an aquifer system.</title>
        <authorList>
            <person name="Anantharaman K."/>
            <person name="Brown C.T."/>
            <person name="Hug L.A."/>
            <person name="Sharon I."/>
            <person name="Castelle C.J."/>
            <person name="Probst A.J."/>
            <person name="Thomas B.C."/>
            <person name="Singh A."/>
            <person name="Wilkins M.J."/>
            <person name="Karaoz U."/>
            <person name="Brodie E.L."/>
            <person name="Williams K.H."/>
            <person name="Hubbard S.S."/>
            <person name="Banfield J.F."/>
        </authorList>
    </citation>
    <scope>NUCLEOTIDE SEQUENCE [LARGE SCALE GENOMIC DNA]</scope>
</reference>
<evidence type="ECO:0000256" key="2">
    <source>
        <dbReference type="ARBA" id="ARBA00002803"/>
    </source>
</evidence>
<evidence type="ECO:0000313" key="13">
    <source>
        <dbReference type="Proteomes" id="UP000176952"/>
    </source>
</evidence>
<dbReference type="STRING" id="1798542.A3F54_01430"/>
<evidence type="ECO:0000256" key="4">
    <source>
        <dbReference type="ARBA" id="ARBA00012827"/>
    </source>
</evidence>